<feature type="non-terminal residue" evidence="2">
    <location>
        <position position="1"/>
    </location>
</feature>
<reference evidence="2" key="1">
    <citation type="submission" date="2021-02" db="EMBL/GenBank/DDBJ databases">
        <authorList>
            <person name="Dougan E. K."/>
            <person name="Rhodes N."/>
            <person name="Thang M."/>
            <person name="Chan C."/>
        </authorList>
    </citation>
    <scope>NUCLEOTIDE SEQUENCE</scope>
</reference>
<protein>
    <recommendedName>
        <fullName evidence="4">Nuclear pore complex protein Nup85</fullName>
    </recommendedName>
</protein>
<dbReference type="Proteomes" id="UP000626109">
    <property type="component" value="Unassembled WGS sequence"/>
</dbReference>
<name>A0A813IT01_POLGL</name>
<gene>
    <name evidence="2" type="ORF">PGLA2088_LOCUS12429</name>
</gene>
<dbReference type="Gene3D" id="1.25.40.10">
    <property type="entry name" value="Tetratricopeptide repeat domain"/>
    <property type="match status" value="1"/>
</dbReference>
<accession>A0A813IT01</accession>
<feature type="signal peptide" evidence="1">
    <location>
        <begin position="1"/>
        <end position="19"/>
    </location>
</feature>
<dbReference type="InterPro" id="IPR002885">
    <property type="entry name" value="PPR_rpt"/>
</dbReference>
<comment type="caution">
    <text evidence="2">The sequence shown here is derived from an EMBL/GenBank/DDBJ whole genome shotgun (WGS) entry which is preliminary data.</text>
</comment>
<dbReference type="InterPro" id="IPR011990">
    <property type="entry name" value="TPR-like_helical_dom_sf"/>
</dbReference>
<sequence>LALLAAMVTVLRVEPTVVSFNAAIDACASGRQWQGVGKMRLAEKAEGLLAEMRRRAIELTLVTYNSAVSACSKGSQWRSALGLLGELQGLWPGESRGADRAGLHAGLGACERAGCWWGALALLAELQPGSLAFGADAAAYAAAFGAWERSSQDSDAKPLLAAVRPGVEALLLSEARWAFGGSSAEAIAAAELLICLSLGAVQEVHASALRRHAAGTVLPRLRMLCGLAGRSAGLPTAGSQLHDEVLERHPSLGAQLTAETLRSVFGGEDMHSWVPLARCAARRGLGEDSSAAASAGPSAVPVSNVLPAWISSSG</sequence>
<evidence type="ECO:0000256" key="1">
    <source>
        <dbReference type="SAM" id="SignalP"/>
    </source>
</evidence>
<feature type="chain" id="PRO_5032514394" description="Nuclear pore complex protein Nup85" evidence="1">
    <location>
        <begin position="20"/>
        <end position="314"/>
    </location>
</feature>
<dbReference type="Pfam" id="PF01535">
    <property type="entry name" value="PPR"/>
    <property type="match status" value="1"/>
</dbReference>
<evidence type="ECO:0000313" key="2">
    <source>
        <dbReference type="EMBL" id="CAE8656874.1"/>
    </source>
</evidence>
<dbReference type="AlphaFoldDB" id="A0A813IT01"/>
<evidence type="ECO:0008006" key="4">
    <source>
        <dbReference type="Google" id="ProtNLM"/>
    </source>
</evidence>
<evidence type="ECO:0000313" key="3">
    <source>
        <dbReference type="Proteomes" id="UP000626109"/>
    </source>
</evidence>
<proteinExistence type="predicted"/>
<organism evidence="2 3">
    <name type="scientific">Polarella glacialis</name>
    <name type="common">Dinoflagellate</name>
    <dbReference type="NCBI Taxonomy" id="89957"/>
    <lineage>
        <taxon>Eukaryota</taxon>
        <taxon>Sar</taxon>
        <taxon>Alveolata</taxon>
        <taxon>Dinophyceae</taxon>
        <taxon>Suessiales</taxon>
        <taxon>Suessiaceae</taxon>
        <taxon>Polarella</taxon>
    </lineage>
</organism>
<keyword evidence="1" id="KW-0732">Signal</keyword>
<dbReference type="EMBL" id="CAJNNW010014636">
    <property type="protein sequence ID" value="CAE8656874.1"/>
    <property type="molecule type" value="Genomic_DNA"/>
</dbReference>
<feature type="non-terminal residue" evidence="2">
    <location>
        <position position="314"/>
    </location>
</feature>